<reference evidence="4" key="1">
    <citation type="submission" date="2015-11" db="EMBL/GenBank/DDBJ databases">
        <title>De novo transcriptome assembly of four potential Pierce s Disease insect vectors from Arizona vineyards.</title>
        <authorList>
            <person name="Tassone E.E."/>
        </authorList>
    </citation>
    <scope>NUCLEOTIDE SEQUENCE</scope>
</reference>
<dbReference type="Pfam" id="PF02944">
    <property type="entry name" value="BESS"/>
    <property type="match status" value="1"/>
</dbReference>
<feature type="non-terminal residue" evidence="4">
    <location>
        <position position="1"/>
    </location>
</feature>
<dbReference type="GO" id="GO:0005634">
    <property type="term" value="C:nucleus"/>
    <property type="evidence" value="ECO:0007669"/>
    <property type="project" value="UniProtKB-SubCell"/>
</dbReference>
<evidence type="ECO:0000256" key="1">
    <source>
        <dbReference type="PROSITE-ProRule" id="PRU00371"/>
    </source>
</evidence>
<proteinExistence type="predicted"/>
<feature type="region of interest" description="Disordered" evidence="2">
    <location>
        <begin position="80"/>
        <end position="107"/>
    </location>
</feature>
<evidence type="ECO:0000313" key="4">
    <source>
        <dbReference type="EMBL" id="JAT16739.1"/>
    </source>
</evidence>
<dbReference type="PROSITE" id="PS51031">
    <property type="entry name" value="BESS"/>
    <property type="match status" value="1"/>
</dbReference>
<name>A0A1B6KZ51_9HEMI</name>
<feature type="compositionally biased region" description="Low complexity" evidence="2">
    <location>
        <begin position="80"/>
        <end position="99"/>
    </location>
</feature>
<protein>
    <recommendedName>
        <fullName evidence="3">BESS domain-containing protein</fullName>
    </recommendedName>
</protein>
<gene>
    <name evidence="4" type="ORF">g.3001</name>
</gene>
<keyword evidence="1" id="KW-0539">Nucleus</keyword>
<dbReference type="GO" id="GO:0003677">
    <property type="term" value="F:DNA binding"/>
    <property type="evidence" value="ECO:0007669"/>
    <property type="project" value="InterPro"/>
</dbReference>
<feature type="domain" description="BESS" evidence="3">
    <location>
        <begin position="25"/>
        <end position="64"/>
    </location>
</feature>
<organism evidence="4">
    <name type="scientific">Graphocephala atropunctata</name>
    <dbReference type="NCBI Taxonomy" id="36148"/>
    <lineage>
        <taxon>Eukaryota</taxon>
        <taxon>Metazoa</taxon>
        <taxon>Ecdysozoa</taxon>
        <taxon>Arthropoda</taxon>
        <taxon>Hexapoda</taxon>
        <taxon>Insecta</taxon>
        <taxon>Pterygota</taxon>
        <taxon>Neoptera</taxon>
        <taxon>Paraneoptera</taxon>
        <taxon>Hemiptera</taxon>
        <taxon>Auchenorrhyncha</taxon>
        <taxon>Membracoidea</taxon>
        <taxon>Cicadellidae</taxon>
        <taxon>Cicadellinae</taxon>
        <taxon>Cicadellini</taxon>
        <taxon>Graphocephala</taxon>
    </lineage>
</organism>
<dbReference type="EMBL" id="GEBQ01023238">
    <property type="protein sequence ID" value="JAT16739.1"/>
    <property type="molecule type" value="Transcribed_RNA"/>
</dbReference>
<evidence type="ECO:0000259" key="3">
    <source>
        <dbReference type="PROSITE" id="PS51031"/>
    </source>
</evidence>
<evidence type="ECO:0000256" key="2">
    <source>
        <dbReference type="SAM" id="MobiDB-lite"/>
    </source>
</evidence>
<comment type="subcellular location">
    <subcellularLocation>
        <location evidence="1">Nucleus</location>
    </subcellularLocation>
</comment>
<accession>A0A1B6KZ51</accession>
<sequence>EQFKADILALEAKKINMLEKDSDQNDDDLNFFKSLLPHMKTLPAVNKLFFRSKVQNMLAEEMMNANQPHYATFPNTFVRTTPQTPVTTPETTSHATTSSGRTPASTPDVIVHQDLNTDETQSQSILLWNLN</sequence>
<dbReference type="AlphaFoldDB" id="A0A1B6KZ51"/>
<dbReference type="InterPro" id="IPR004210">
    <property type="entry name" value="BESS_motif"/>
</dbReference>